<dbReference type="AlphaFoldDB" id="A0AAW1Y5Q5"/>
<sequence>MSTNIAALAQGTLNVSAVLPLEAEEDRTIVVTFSAVDPVPEYELRDFFTRYIYFTSWDHMTVGDHNSVIDAIRMERVYSGERPYCAYIVFRYASFVTRILGGKPTMIFRIHRFTVFGRKYEQNLEEFNKFHNIDRRLFSRLIYDLRRDGSQSALVMALWMSFEHTSKEFNNLVNKALALPNTKLNAMADETLMVLNCIISDNIQSAPEMPKLQAISESPVTLKFFHDNRLMIIGGVTEFLKDVCVRAFEDFPCQPCHHVKAETLRNLKLKDDGDEQERTLFLTFSKGFPISENEVRECFTREFGDVVDHIYMQEVKDKNQQPLFAQLVVRSASLIQVVLDGRSKVYLSINGKHIRAKKSVPKNRPAQSKSPQPSSPQNLIAFDPPPTQPSSS</sequence>
<feature type="compositionally biased region" description="Low complexity" evidence="1">
    <location>
        <begin position="365"/>
        <end position="377"/>
    </location>
</feature>
<accession>A0AAW1Y5Q5</accession>
<organism evidence="2 3">
    <name type="scientific">Rubus argutus</name>
    <name type="common">Southern blackberry</name>
    <dbReference type="NCBI Taxonomy" id="59490"/>
    <lineage>
        <taxon>Eukaryota</taxon>
        <taxon>Viridiplantae</taxon>
        <taxon>Streptophyta</taxon>
        <taxon>Embryophyta</taxon>
        <taxon>Tracheophyta</taxon>
        <taxon>Spermatophyta</taxon>
        <taxon>Magnoliopsida</taxon>
        <taxon>eudicotyledons</taxon>
        <taxon>Gunneridae</taxon>
        <taxon>Pentapetalae</taxon>
        <taxon>rosids</taxon>
        <taxon>fabids</taxon>
        <taxon>Rosales</taxon>
        <taxon>Rosaceae</taxon>
        <taxon>Rosoideae</taxon>
        <taxon>Rosoideae incertae sedis</taxon>
        <taxon>Rubus</taxon>
    </lineage>
</organism>
<comment type="caution">
    <text evidence="2">The sequence shown here is derived from an EMBL/GenBank/DDBJ whole genome shotgun (WGS) entry which is preliminary data.</text>
</comment>
<dbReference type="PANTHER" id="PTHR33527:SF28">
    <property type="entry name" value="GB|AAD43168.1"/>
    <property type="match status" value="1"/>
</dbReference>
<dbReference type="Proteomes" id="UP001457282">
    <property type="component" value="Unassembled WGS sequence"/>
</dbReference>
<feature type="compositionally biased region" description="Pro residues" evidence="1">
    <location>
        <begin position="383"/>
        <end position="392"/>
    </location>
</feature>
<evidence type="ECO:0008006" key="4">
    <source>
        <dbReference type="Google" id="ProtNLM"/>
    </source>
</evidence>
<evidence type="ECO:0000313" key="2">
    <source>
        <dbReference type="EMBL" id="KAK9944148.1"/>
    </source>
</evidence>
<name>A0AAW1Y5Q5_RUBAR</name>
<feature type="region of interest" description="Disordered" evidence="1">
    <location>
        <begin position="356"/>
        <end position="392"/>
    </location>
</feature>
<keyword evidence="3" id="KW-1185">Reference proteome</keyword>
<dbReference type="PANTHER" id="PTHR33527">
    <property type="entry name" value="OS07G0274300 PROTEIN"/>
    <property type="match status" value="1"/>
</dbReference>
<dbReference type="EMBL" id="JBEDUW010000002">
    <property type="protein sequence ID" value="KAK9944148.1"/>
    <property type="molecule type" value="Genomic_DNA"/>
</dbReference>
<protein>
    <recommendedName>
        <fullName evidence="4">RRM domain-containing protein</fullName>
    </recommendedName>
</protein>
<proteinExistence type="predicted"/>
<evidence type="ECO:0000313" key="3">
    <source>
        <dbReference type="Proteomes" id="UP001457282"/>
    </source>
</evidence>
<evidence type="ECO:0000256" key="1">
    <source>
        <dbReference type="SAM" id="MobiDB-lite"/>
    </source>
</evidence>
<reference evidence="2 3" key="1">
    <citation type="journal article" date="2023" name="G3 (Bethesda)">
        <title>A chromosome-length genome assembly and annotation of blackberry (Rubus argutus, cv. 'Hillquist').</title>
        <authorList>
            <person name="Bruna T."/>
            <person name="Aryal R."/>
            <person name="Dudchenko O."/>
            <person name="Sargent D.J."/>
            <person name="Mead D."/>
            <person name="Buti M."/>
            <person name="Cavallini A."/>
            <person name="Hytonen T."/>
            <person name="Andres J."/>
            <person name="Pham M."/>
            <person name="Weisz D."/>
            <person name="Mascagni F."/>
            <person name="Usai G."/>
            <person name="Natali L."/>
            <person name="Bassil N."/>
            <person name="Fernandez G.E."/>
            <person name="Lomsadze A."/>
            <person name="Armour M."/>
            <person name="Olukolu B."/>
            <person name="Poorten T."/>
            <person name="Britton C."/>
            <person name="Davik J."/>
            <person name="Ashrafi H."/>
            <person name="Aiden E.L."/>
            <person name="Borodovsky M."/>
            <person name="Worthington M."/>
        </authorList>
    </citation>
    <scope>NUCLEOTIDE SEQUENCE [LARGE SCALE GENOMIC DNA]</scope>
    <source>
        <strain evidence="2">PI 553951</strain>
    </source>
</reference>
<gene>
    <name evidence="2" type="ORF">M0R45_009729</name>
</gene>